<name>G2J7V9_9BURK</name>
<dbReference type="NCBIfam" id="TIGR03033">
    <property type="entry name" value="phage_rel_nuc"/>
    <property type="match status" value="1"/>
</dbReference>
<evidence type="ECO:0000313" key="3">
    <source>
        <dbReference type="EMBL" id="CCD28854.1"/>
    </source>
</evidence>
<accession>G2J7V9</accession>
<keyword evidence="3" id="KW-0540">Nuclease</keyword>
<protein>
    <submittedName>
        <fullName evidence="3">Putative phage-related protein (Endonuclease-like protein)</fullName>
    </submittedName>
</protein>
<dbReference type="PANTHER" id="PTHR46609:SF6">
    <property type="entry name" value="EXONUCLEASE, PHAGE-TYPE_RECB, C-TERMINAL DOMAIN-CONTAINING PROTEIN-RELATED"/>
    <property type="match status" value="1"/>
</dbReference>
<dbReference type="eggNOG" id="COG5377">
    <property type="taxonomic scope" value="Bacteria"/>
</dbReference>
<dbReference type="SUPFAM" id="SSF52980">
    <property type="entry name" value="Restriction endonuclease-like"/>
    <property type="match status" value="1"/>
</dbReference>
<dbReference type="PANTHER" id="PTHR46609">
    <property type="entry name" value="EXONUCLEASE, PHAGE-TYPE/RECB, C-TERMINAL DOMAIN-CONTAINING PROTEIN"/>
    <property type="match status" value="1"/>
</dbReference>
<dbReference type="Proteomes" id="UP000054051">
    <property type="component" value="Unassembled WGS sequence"/>
</dbReference>
<dbReference type="AlphaFoldDB" id="G2J7V9"/>
<dbReference type="InterPro" id="IPR051703">
    <property type="entry name" value="NF-kappa-B_Signaling_Reg"/>
</dbReference>
<gene>
    <name evidence="3" type="ORF">CAGGBEG34_190021</name>
</gene>
<keyword evidence="3" id="KW-0255">Endonuclease</keyword>
<reference evidence="3 4" key="1">
    <citation type="submission" date="2011-08" db="EMBL/GenBank/DDBJ databases">
        <title>The genome of the obligate endobacterium of an arbuscular mycorrhizal fungus reveals an interphylum network of nutritional interactions.</title>
        <authorList>
            <person name="Ghignone S."/>
            <person name="Salvioli A."/>
            <person name="Anca I."/>
            <person name="Lumini E."/>
            <person name="Ortu G."/>
            <person name="Petiti L."/>
            <person name="Cruveiller S."/>
            <person name="Bianciotto V."/>
            <person name="Piffanelli P."/>
            <person name="Lanfranco L."/>
            <person name="Bonfante P."/>
        </authorList>
    </citation>
    <scope>NUCLEOTIDE SEQUENCE [LARGE SCALE GENOMIC DNA]</scope>
    <source>
        <strain evidence="3 4">BEG34</strain>
    </source>
</reference>
<dbReference type="InterPro" id="IPR019080">
    <property type="entry name" value="YqaJ_viral_recombinase"/>
</dbReference>
<keyword evidence="3" id="KW-0378">Hydrolase</keyword>
<dbReference type="EMBL" id="CAFB01000035">
    <property type="protein sequence ID" value="CCD28854.1"/>
    <property type="molecule type" value="Genomic_DNA"/>
</dbReference>
<sequence>MGIALAGSSGRDMHIEIEHGASAQETRDAFLTARQTGIGGSDIGAILGVSSFKSAVDVFLAKTAPNPSDAQTELTYWGHAVEPIIARRFSEEHGVELIRPNAIARHPQHDWMVGNLDGIIPGPPAGVLEIKNVSAFGTQAWGANGSDEVPLTYVAQVAWYMAVQSMDYAVIAALFGGNAYREFRVERDLELEQALIRKGHAFWFNHVLTGVAPEPQTPDEAIRLFKQDDGSVLNADDALLECCAQLKDAQARAQCLNDEVERLEVQIKARMGHTARLAYRDQLLATWKTHSARRFNARRLKPRIPICTNSLYSSAKRASFV</sequence>
<keyword evidence="4" id="KW-1185">Reference proteome</keyword>
<evidence type="ECO:0000259" key="2">
    <source>
        <dbReference type="Pfam" id="PF09588"/>
    </source>
</evidence>
<dbReference type="Pfam" id="PF09588">
    <property type="entry name" value="YqaJ"/>
    <property type="match status" value="1"/>
</dbReference>
<proteinExistence type="predicted"/>
<dbReference type="Gene3D" id="3.90.320.10">
    <property type="match status" value="1"/>
</dbReference>
<evidence type="ECO:0000313" key="4">
    <source>
        <dbReference type="Proteomes" id="UP000054051"/>
    </source>
</evidence>
<dbReference type="InterPro" id="IPR011335">
    <property type="entry name" value="Restrct_endonuc-II-like"/>
</dbReference>
<keyword evidence="1" id="KW-0175">Coiled coil</keyword>
<comment type="caution">
    <text evidence="3">The sequence shown here is derived from an EMBL/GenBank/DDBJ whole genome shotgun (WGS) entry which is preliminary data.</text>
</comment>
<dbReference type="GO" id="GO:0004519">
    <property type="term" value="F:endonuclease activity"/>
    <property type="evidence" value="ECO:0007669"/>
    <property type="project" value="UniProtKB-KW"/>
</dbReference>
<feature type="domain" description="YqaJ viral recombinase" evidence="2">
    <location>
        <begin position="30"/>
        <end position="163"/>
    </location>
</feature>
<organism evidence="3 4">
    <name type="scientific">Candidatus Glomeribacter gigasporarum BEG34</name>
    <dbReference type="NCBI Taxonomy" id="1070319"/>
    <lineage>
        <taxon>Bacteria</taxon>
        <taxon>Pseudomonadati</taxon>
        <taxon>Pseudomonadota</taxon>
        <taxon>Betaproteobacteria</taxon>
        <taxon>Burkholderiales</taxon>
        <taxon>Burkholderiaceae</taxon>
        <taxon>Candidatus Glomeribacter</taxon>
    </lineage>
</organism>
<evidence type="ECO:0000256" key="1">
    <source>
        <dbReference type="SAM" id="Coils"/>
    </source>
</evidence>
<dbReference type="InterPro" id="IPR017482">
    <property type="entry name" value="Lambda-type_endonuclease"/>
</dbReference>
<dbReference type="STRING" id="1070319.CAGGBEG34_190021"/>
<dbReference type="InterPro" id="IPR011604">
    <property type="entry name" value="PDDEXK-like_dom_sf"/>
</dbReference>
<feature type="coiled-coil region" evidence="1">
    <location>
        <begin position="239"/>
        <end position="266"/>
    </location>
</feature>